<sequence>MNHFLEISQLTINEIENLLKRALFFKQLGIYPNFSKHKLANLFYENSTRTRVSFELAANHLSIYPVNFTLAASSESKGESIIDTIQTLAAMGISLFVIRHQQDGLQNQLAAQVGPGIHIINAGDGKHAHPSQAMLDLMTIKEKKSNLQQLKVAIVGDLRHSRVANSLQYLFSLTGIKELMLVAPSIWQPSQVHYGQVTDSLKEGIKDADVIICLRIQNERLSSSEVINLDTYRANYAITAEVLQYAKKDVMIMHPGPINRGVEIDSDVADGSQSCILHQVTNGVFMRMAIIESLLAQYEQ</sequence>
<gene>
    <name evidence="7 10" type="primary">pyrB</name>
    <name evidence="10" type="ORF">NCTC13316_00698</name>
</gene>
<dbReference type="PANTHER" id="PTHR45753:SF6">
    <property type="entry name" value="ASPARTATE CARBAMOYLTRANSFERASE"/>
    <property type="match status" value="1"/>
</dbReference>
<feature type="binding site" evidence="7">
    <location>
        <position position="49"/>
    </location>
    <ligand>
        <name>carbamoyl phosphate</name>
        <dbReference type="ChEBI" id="CHEBI:58228"/>
    </ligand>
</feature>
<dbReference type="RefSeq" id="WP_115330321.1">
    <property type="nucleotide sequence ID" value="NZ_CAAAHP010000004.1"/>
</dbReference>
<dbReference type="GO" id="GO:0016597">
    <property type="term" value="F:amino acid binding"/>
    <property type="evidence" value="ECO:0007669"/>
    <property type="project" value="InterPro"/>
</dbReference>
<dbReference type="PROSITE" id="PS00097">
    <property type="entry name" value="CARBAMOYLTRANSFERASE"/>
    <property type="match status" value="1"/>
</dbReference>
<feature type="binding site" evidence="7">
    <location>
        <position position="257"/>
    </location>
    <ligand>
        <name>carbamoyl phosphate</name>
        <dbReference type="ChEBI" id="CHEBI:58228"/>
    </ligand>
</feature>
<dbReference type="GO" id="GO:0044205">
    <property type="term" value="P:'de novo' UMP biosynthetic process"/>
    <property type="evidence" value="ECO:0007669"/>
    <property type="project" value="UniProtKB-UniRule"/>
</dbReference>
<dbReference type="EC" id="2.1.3.2" evidence="7"/>
<feature type="binding site" evidence="7">
    <location>
        <position position="256"/>
    </location>
    <ligand>
        <name>carbamoyl phosphate</name>
        <dbReference type="ChEBI" id="CHEBI:58228"/>
    </ligand>
</feature>
<feature type="binding site" evidence="7">
    <location>
        <position position="129"/>
    </location>
    <ligand>
        <name>carbamoyl phosphate</name>
        <dbReference type="ChEBI" id="CHEBI:58228"/>
    </ligand>
</feature>
<protein>
    <recommendedName>
        <fullName evidence="7">Aspartate carbamoyltransferase</fullName>
        <ecNumber evidence="7">2.1.3.2</ecNumber>
    </recommendedName>
    <alternativeName>
        <fullName evidence="7">Aspartate transcarbamylase</fullName>
        <shortName evidence="7">ATCase</shortName>
    </alternativeName>
</protein>
<dbReference type="InterPro" id="IPR002082">
    <property type="entry name" value="Asp_carbamoyltransf"/>
</dbReference>
<comment type="catalytic activity">
    <reaction evidence="6 7">
        <text>carbamoyl phosphate + L-aspartate = N-carbamoyl-L-aspartate + phosphate + H(+)</text>
        <dbReference type="Rhea" id="RHEA:20013"/>
        <dbReference type="ChEBI" id="CHEBI:15378"/>
        <dbReference type="ChEBI" id="CHEBI:29991"/>
        <dbReference type="ChEBI" id="CHEBI:32814"/>
        <dbReference type="ChEBI" id="CHEBI:43474"/>
        <dbReference type="ChEBI" id="CHEBI:58228"/>
        <dbReference type="EC" id="2.1.3.2"/>
    </reaction>
</comment>
<evidence type="ECO:0000256" key="1">
    <source>
        <dbReference type="ARBA" id="ARBA00004852"/>
    </source>
</evidence>
<feature type="binding site" evidence="7">
    <location>
        <position position="77"/>
    </location>
    <ligand>
        <name>L-aspartate</name>
        <dbReference type="ChEBI" id="CHEBI:29991"/>
    </ligand>
</feature>
<feature type="binding site" evidence="7">
    <location>
        <position position="50"/>
    </location>
    <ligand>
        <name>carbamoyl phosphate</name>
        <dbReference type="ChEBI" id="CHEBI:58228"/>
    </ligand>
</feature>
<comment type="function">
    <text evidence="5 7">Catalyzes the condensation of carbamoyl phosphate and aspartate to form carbamoyl aspartate and inorganic phosphate, the committed step in the de novo pyrimidine nucleotide biosynthesis pathway.</text>
</comment>
<feature type="domain" description="Aspartate/ornithine carbamoyltransferase Asp/Orn-binding" evidence="8">
    <location>
        <begin position="149"/>
        <end position="293"/>
    </location>
</feature>
<feature type="domain" description="Aspartate/ornithine carbamoyltransferase carbamoyl-P binding" evidence="9">
    <location>
        <begin position="3"/>
        <end position="142"/>
    </location>
</feature>
<dbReference type="NCBIfam" id="TIGR00670">
    <property type="entry name" value="asp_carb_tr"/>
    <property type="match status" value="1"/>
</dbReference>
<feature type="binding site" evidence="7">
    <location>
        <position position="162"/>
    </location>
    <ligand>
        <name>L-aspartate</name>
        <dbReference type="ChEBI" id="CHEBI:29991"/>
    </ligand>
</feature>
<dbReference type="Pfam" id="PF00185">
    <property type="entry name" value="OTCace"/>
    <property type="match status" value="1"/>
</dbReference>
<evidence type="ECO:0000313" key="11">
    <source>
        <dbReference type="Proteomes" id="UP000254794"/>
    </source>
</evidence>
<organism evidence="10 11">
    <name type="scientific">Legionella busanensis</name>
    <dbReference type="NCBI Taxonomy" id="190655"/>
    <lineage>
        <taxon>Bacteria</taxon>
        <taxon>Pseudomonadati</taxon>
        <taxon>Pseudomonadota</taxon>
        <taxon>Gammaproteobacteria</taxon>
        <taxon>Legionellales</taxon>
        <taxon>Legionellaceae</taxon>
        <taxon>Legionella</taxon>
    </lineage>
</organism>
<dbReference type="Pfam" id="PF02729">
    <property type="entry name" value="OTCace_N"/>
    <property type="match status" value="1"/>
</dbReference>
<dbReference type="Gene3D" id="3.40.50.1370">
    <property type="entry name" value="Aspartate/ornithine carbamoyltransferase"/>
    <property type="match status" value="2"/>
</dbReference>
<feature type="binding site" evidence="7">
    <location>
        <position position="132"/>
    </location>
    <ligand>
        <name>carbamoyl phosphate</name>
        <dbReference type="ChEBI" id="CHEBI:58228"/>
    </ligand>
</feature>
<evidence type="ECO:0000256" key="2">
    <source>
        <dbReference type="ARBA" id="ARBA00008896"/>
    </source>
</evidence>
<dbReference type="NCBIfam" id="NF002032">
    <property type="entry name" value="PRK00856.1"/>
    <property type="match status" value="1"/>
</dbReference>
<keyword evidence="4 7" id="KW-0665">Pyrimidine biosynthesis</keyword>
<dbReference type="SUPFAM" id="SSF53671">
    <property type="entry name" value="Aspartate/ornithine carbamoyltransferase"/>
    <property type="match status" value="1"/>
</dbReference>
<dbReference type="OrthoDB" id="9774690at2"/>
<evidence type="ECO:0000256" key="6">
    <source>
        <dbReference type="ARBA" id="ARBA00048859"/>
    </source>
</evidence>
<keyword evidence="3 7" id="KW-0808">Transferase</keyword>
<accession>A0A378JHF9</accession>
<dbReference type="EMBL" id="UGOD01000001">
    <property type="protein sequence ID" value="STX50615.1"/>
    <property type="molecule type" value="Genomic_DNA"/>
</dbReference>
<reference evidence="10 11" key="1">
    <citation type="submission" date="2018-06" db="EMBL/GenBank/DDBJ databases">
        <authorList>
            <consortium name="Pathogen Informatics"/>
            <person name="Doyle S."/>
        </authorList>
    </citation>
    <scope>NUCLEOTIDE SEQUENCE [LARGE SCALE GENOMIC DNA]</scope>
    <source>
        <strain evidence="10 11">NCTC13316</strain>
    </source>
</reference>
<dbReference type="Proteomes" id="UP000254794">
    <property type="component" value="Unassembled WGS sequence"/>
</dbReference>
<proteinExistence type="inferred from homology"/>
<evidence type="ECO:0000259" key="9">
    <source>
        <dbReference type="Pfam" id="PF02729"/>
    </source>
</evidence>
<comment type="similarity">
    <text evidence="2 7">Belongs to the aspartate/ornithine carbamoyltransferase superfamily. ATCase family.</text>
</comment>
<evidence type="ECO:0000256" key="7">
    <source>
        <dbReference type="HAMAP-Rule" id="MF_00001"/>
    </source>
</evidence>
<evidence type="ECO:0000256" key="5">
    <source>
        <dbReference type="ARBA" id="ARBA00043884"/>
    </source>
</evidence>
<dbReference type="InterPro" id="IPR006132">
    <property type="entry name" value="Asp/Orn_carbamoyltranf_P-bd"/>
</dbReference>
<comment type="pathway">
    <text evidence="1 7">Pyrimidine metabolism; UMP biosynthesis via de novo pathway; (S)-dihydroorotate from bicarbonate: step 2/3.</text>
</comment>
<dbReference type="PRINTS" id="PR00101">
    <property type="entry name" value="ATCASE"/>
</dbReference>
<dbReference type="InterPro" id="IPR006131">
    <property type="entry name" value="Asp_carbamoyltransf_Asp/Orn-bd"/>
</dbReference>
<evidence type="ECO:0000256" key="3">
    <source>
        <dbReference type="ARBA" id="ARBA00022679"/>
    </source>
</evidence>
<dbReference type="HAMAP" id="MF_00001">
    <property type="entry name" value="Asp_carb_tr"/>
    <property type="match status" value="1"/>
</dbReference>
<evidence type="ECO:0000313" key="10">
    <source>
        <dbReference type="EMBL" id="STX50615.1"/>
    </source>
</evidence>
<dbReference type="PRINTS" id="PR00100">
    <property type="entry name" value="AOTCASE"/>
</dbReference>
<dbReference type="InterPro" id="IPR036901">
    <property type="entry name" value="Asp/Orn_carbamoylTrfase_sf"/>
</dbReference>
<dbReference type="InterPro" id="IPR006130">
    <property type="entry name" value="Asp/Orn_carbamoylTrfase"/>
</dbReference>
<feature type="binding site" evidence="7">
    <location>
        <position position="215"/>
    </location>
    <ligand>
        <name>L-aspartate</name>
        <dbReference type="ChEBI" id="CHEBI:29991"/>
    </ligand>
</feature>
<dbReference type="GO" id="GO:0006207">
    <property type="term" value="P:'de novo' pyrimidine nucleobase biosynthetic process"/>
    <property type="evidence" value="ECO:0007669"/>
    <property type="project" value="InterPro"/>
</dbReference>
<keyword evidence="11" id="KW-1185">Reference proteome</keyword>
<dbReference type="GO" id="GO:0004070">
    <property type="term" value="F:aspartate carbamoyltransferase activity"/>
    <property type="evidence" value="ECO:0007669"/>
    <property type="project" value="UniProtKB-UniRule"/>
</dbReference>
<dbReference type="UniPathway" id="UPA00070">
    <property type="reaction ID" value="UER00116"/>
</dbReference>
<feature type="binding site" evidence="7">
    <location>
        <position position="99"/>
    </location>
    <ligand>
        <name>carbamoyl phosphate</name>
        <dbReference type="ChEBI" id="CHEBI:58228"/>
    </ligand>
</feature>
<dbReference type="GO" id="GO:0005829">
    <property type="term" value="C:cytosol"/>
    <property type="evidence" value="ECO:0007669"/>
    <property type="project" value="TreeGrafter"/>
</dbReference>
<evidence type="ECO:0000256" key="4">
    <source>
        <dbReference type="ARBA" id="ARBA00022975"/>
    </source>
</evidence>
<name>A0A378JHF9_9GAMM</name>
<evidence type="ECO:0000259" key="8">
    <source>
        <dbReference type="Pfam" id="PF00185"/>
    </source>
</evidence>
<dbReference type="AlphaFoldDB" id="A0A378JHF9"/>
<dbReference type="PANTHER" id="PTHR45753">
    <property type="entry name" value="ORNITHINE CARBAMOYLTRANSFERASE, MITOCHONDRIAL"/>
    <property type="match status" value="1"/>
</dbReference>
<dbReference type="GO" id="GO:0006520">
    <property type="term" value="P:amino acid metabolic process"/>
    <property type="evidence" value="ECO:0007669"/>
    <property type="project" value="InterPro"/>
</dbReference>
<comment type="subunit">
    <text evidence="7">Heterododecamer (2C3:3R2) of six catalytic PyrB chains organized as two trimers (C3), and six regulatory PyrI chains organized as three dimers (R2).</text>
</comment>